<reference evidence="1" key="1">
    <citation type="journal article" date="2014" name="Int. J. Syst. Evol. Microbiol.">
        <title>Complete genome sequence of Corynebacterium casei LMG S-19264T (=DSM 44701T), isolated from a smear-ripened cheese.</title>
        <authorList>
            <consortium name="US DOE Joint Genome Institute (JGI-PGF)"/>
            <person name="Walter F."/>
            <person name="Albersmeier A."/>
            <person name="Kalinowski J."/>
            <person name="Ruckert C."/>
        </authorList>
    </citation>
    <scope>NUCLEOTIDE SEQUENCE</scope>
    <source>
        <strain evidence="1">CGMCC 1.16548</strain>
    </source>
</reference>
<dbReference type="InterPro" id="IPR037175">
    <property type="entry name" value="KFase_sf"/>
</dbReference>
<dbReference type="InterPro" id="IPR007325">
    <property type="entry name" value="KFase/CYL"/>
</dbReference>
<dbReference type="PANTHER" id="PTHR43564">
    <property type="entry name" value="KYNURENINE FORMAMIDASE-LIKE PROTEIN"/>
    <property type="match status" value="1"/>
</dbReference>
<dbReference type="Gene3D" id="3.50.30.50">
    <property type="entry name" value="Putative cyclase"/>
    <property type="match status" value="1"/>
</dbReference>
<dbReference type="AlphaFoldDB" id="A0A8J3M2N0"/>
<dbReference type="GO" id="GO:0004061">
    <property type="term" value="F:arylformamidase activity"/>
    <property type="evidence" value="ECO:0007669"/>
    <property type="project" value="InterPro"/>
</dbReference>
<dbReference type="Proteomes" id="UP000617531">
    <property type="component" value="Unassembled WGS sequence"/>
</dbReference>
<dbReference type="GO" id="GO:0019441">
    <property type="term" value="P:L-tryptophan catabolic process to kynurenine"/>
    <property type="evidence" value="ECO:0007669"/>
    <property type="project" value="InterPro"/>
</dbReference>
<reference evidence="1" key="2">
    <citation type="submission" date="2020-09" db="EMBL/GenBank/DDBJ databases">
        <authorList>
            <person name="Sun Q."/>
            <person name="Zhou Y."/>
        </authorList>
    </citation>
    <scope>NUCLEOTIDE SEQUENCE</scope>
    <source>
        <strain evidence="1">CGMCC 1.16548</strain>
    </source>
</reference>
<gene>
    <name evidence="1" type="ORF">GCM10011600_19970</name>
</gene>
<evidence type="ECO:0000313" key="1">
    <source>
        <dbReference type="EMBL" id="GHF19012.1"/>
    </source>
</evidence>
<keyword evidence="2" id="KW-1185">Reference proteome</keyword>
<proteinExistence type="predicted"/>
<accession>A0A8J3M2N0</accession>
<sequence length="255" mass="28137">MRFVDLSMPLDDVTPVDPAFLRPKIEYKNHLDTVEEMRAMYGIRPDQLPEGQGLAAENLTLTTHSGTHVDAPWHYHPTMNNGERAWTIDEVPLDWFFRPGVKLDLRHLPSGHLVTPAEIDAALAEIGHELQPLDIVLVHTVAADAYGRDDYIDTGIGFGREATLHLTGKGVRVVGTDAWSWDLPVSLNRQLFEQTGDPSVVWEGHKAGAEVGYCQIEKLQNLGDLPATGFTVACFPAKVRGASAGWTRAVAIFDH</sequence>
<name>A0A8J3M2N0_9MICO</name>
<organism evidence="1 2">
    <name type="scientific">Pseudolysinimonas yzui</name>
    <dbReference type="NCBI Taxonomy" id="2708254"/>
    <lineage>
        <taxon>Bacteria</taxon>
        <taxon>Bacillati</taxon>
        <taxon>Actinomycetota</taxon>
        <taxon>Actinomycetes</taxon>
        <taxon>Micrococcales</taxon>
        <taxon>Microbacteriaceae</taxon>
        <taxon>Pseudolysinimonas</taxon>
    </lineage>
</organism>
<comment type="caution">
    <text evidence="1">The sequence shown here is derived from an EMBL/GenBank/DDBJ whole genome shotgun (WGS) entry which is preliminary data.</text>
</comment>
<evidence type="ECO:0008006" key="3">
    <source>
        <dbReference type="Google" id="ProtNLM"/>
    </source>
</evidence>
<dbReference type="SUPFAM" id="SSF102198">
    <property type="entry name" value="Putative cyclase"/>
    <property type="match status" value="1"/>
</dbReference>
<dbReference type="EMBL" id="BNAI01000003">
    <property type="protein sequence ID" value="GHF19012.1"/>
    <property type="molecule type" value="Genomic_DNA"/>
</dbReference>
<evidence type="ECO:0000313" key="2">
    <source>
        <dbReference type="Proteomes" id="UP000617531"/>
    </source>
</evidence>
<dbReference type="RefSeq" id="WP_191283334.1">
    <property type="nucleotide sequence ID" value="NZ_BNAI01000003.1"/>
</dbReference>
<dbReference type="PANTHER" id="PTHR43564:SF2">
    <property type="entry name" value="BLR6059 PROTEIN"/>
    <property type="match status" value="1"/>
</dbReference>
<protein>
    <recommendedName>
        <fullName evidence="3">Cyclase family protein</fullName>
    </recommendedName>
</protein>
<dbReference type="Pfam" id="PF04199">
    <property type="entry name" value="Cyclase"/>
    <property type="match status" value="1"/>
</dbReference>